<evidence type="ECO:0000313" key="3">
    <source>
        <dbReference type="EMBL" id="QGH47255.1"/>
    </source>
</evidence>
<feature type="domain" description="Phage head morphogenesis" evidence="1">
    <location>
        <begin position="140"/>
        <end position="252"/>
    </location>
</feature>
<evidence type="ECO:0000313" key="5">
    <source>
        <dbReference type="Proteomes" id="UP000390336"/>
    </source>
</evidence>
<dbReference type="AlphaFoldDB" id="A0AAP9GC54"/>
<keyword evidence="4" id="KW-1185">Reference proteome</keyword>
<dbReference type="InterPro" id="IPR006528">
    <property type="entry name" value="Phage_head_morphogenesis_dom"/>
</dbReference>
<dbReference type="Proteomes" id="UP000272136">
    <property type="component" value="Chromosome 2"/>
</dbReference>
<sequence>MYLDDLATIETQNLTTMEHLENEVLSFTANALTKSLREHFQHPERELDITTVYAATYENAIKLAWLTGQVHVIRMIGEGKIELASDSITLSDTAVPFKEAIEALEAMVPTESDVYKQLEANIKLKAFTVAAVSERDAVNRVKKLYEDALKSGQSRSEVMQNVDAFLNTAGVTNASPYYLELHYRNNMMSAYNAGRWTQVANNDLVQFLAYSSVLDDGTTELCRHLDNVVKAKEDPFWETYYPPNHHKCRGTVSPLSPRQYAALPDSVKAQSSQVTNQSVSGDSTMNKEHMFRSSPVVSMSTIPKALLERASEYGLTQKLLKQSAAESAAILDTQTKALGKLKAKAPLVSDDLEPFKEMVTNNLASKPDEILMGFESMDEEMDFPALYYLLNLDGTNTALGIAPAYNEAAFWELKNLTAEQVEQLRKRSIPLPE</sequence>
<reference evidence="3 5" key="1">
    <citation type="journal article" date="2015" name="Genome Announc.">
        <title>Draft Genome Sequence of Vibrio owensii Strain SH-14, Which Causes Shrimp Acute Hepatopancreatic Necrosis Disease.</title>
        <authorList>
            <person name="Liu L."/>
            <person name="Xiao J."/>
            <person name="Xia X."/>
            <person name="Pan Y."/>
            <person name="Yan S."/>
            <person name="Wang Y."/>
        </authorList>
    </citation>
    <scope>NUCLEOTIDE SEQUENCE [LARGE SCALE GENOMIC DNA]</scope>
    <source>
        <strain evidence="3 5">SH14</strain>
    </source>
</reference>
<accession>A0AAP9GC54</accession>
<dbReference type="RefSeq" id="WP_054824813.1">
    <property type="nucleotide sequence ID" value="NZ_CP033138.1"/>
</dbReference>
<reference evidence="2 4" key="2">
    <citation type="submission" date="2018-10" db="EMBL/GenBank/DDBJ databases">
        <title>Whole Genome of Vibrio owensii strain 170502, isolated from Acute Hepatopancreatic Necrosis Disease (AHPND) shrimp.</title>
        <authorList>
            <person name="Yan M."/>
            <person name="Wang X."/>
            <person name="Wang Y."/>
        </authorList>
    </citation>
    <scope>NUCLEOTIDE SEQUENCE [LARGE SCALE GENOMIC DNA]</scope>
    <source>
        <strain evidence="2 4">1700302</strain>
    </source>
</reference>
<evidence type="ECO:0000259" key="1">
    <source>
        <dbReference type="Pfam" id="PF04233"/>
    </source>
</evidence>
<reference evidence="3" key="3">
    <citation type="submission" date="2019-11" db="EMBL/GenBank/DDBJ databases">
        <title>Complete genome sequence of Vibrio owensii SH-14 isolated from shrimp with acute hepatopancreatic necrosis diease.</title>
        <authorList>
            <person name="Liang X."/>
            <person name="Wang Y."/>
        </authorList>
    </citation>
    <scope>NUCLEOTIDE SEQUENCE</scope>
    <source>
        <strain evidence="3">SH14</strain>
    </source>
</reference>
<dbReference type="Pfam" id="PF04233">
    <property type="entry name" value="Phage_Mu_F"/>
    <property type="match status" value="1"/>
</dbReference>
<dbReference type="Proteomes" id="UP000390336">
    <property type="component" value="Chromosome 1"/>
</dbReference>
<gene>
    <name evidence="3" type="ORF">APZ19_09230</name>
    <name evidence="2" type="ORF">D0812_27565</name>
</gene>
<evidence type="ECO:0000313" key="2">
    <source>
        <dbReference type="EMBL" id="AYO18101.1"/>
    </source>
</evidence>
<dbReference type="NCBIfam" id="TIGR01641">
    <property type="entry name" value="phageSPP1_gp7"/>
    <property type="match status" value="1"/>
</dbReference>
<dbReference type="EMBL" id="CP033138">
    <property type="protein sequence ID" value="AYO18101.1"/>
    <property type="molecule type" value="Genomic_DNA"/>
</dbReference>
<name>A0AAP9GC54_9VIBR</name>
<proteinExistence type="predicted"/>
<evidence type="ECO:0000313" key="4">
    <source>
        <dbReference type="Proteomes" id="UP000272136"/>
    </source>
</evidence>
<organism evidence="3 5">
    <name type="scientific">Vibrio owensii</name>
    <dbReference type="NCBI Taxonomy" id="696485"/>
    <lineage>
        <taxon>Bacteria</taxon>
        <taxon>Pseudomonadati</taxon>
        <taxon>Pseudomonadota</taxon>
        <taxon>Gammaproteobacteria</taxon>
        <taxon>Vibrionales</taxon>
        <taxon>Vibrionaceae</taxon>
        <taxon>Vibrio</taxon>
    </lineage>
</organism>
<dbReference type="EMBL" id="CP045859">
    <property type="protein sequence ID" value="QGH47255.1"/>
    <property type="molecule type" value="Genomic_DNA"/>
</dbReference>
<protein>
    <submittedName>
        <fullName evidence="3">Phage head morphogenesis protein</fullName>
    </submittedName>
</protein>